<comment type="caution">
    <text evidence="1">The sequence shown here is derived from an EMBL/GenBank/DDBJ whole genome shotgun (WGS) entry which is preliminary data.</text>
</comment>
<name>A0A9W6HQ56_9MICO</name>
<sequence length="81" mass="8829">MRIVAFLAGLILLISGGVVLVVADRARVDDIDRLRAIADAQVDRLRTAHTTNARLSSELLPLRQQLSIDEAVLRDTTGLLP</sequence>
<dbReference type="AlphaFoldDB" id="A0A9W6HQ56"/>
<evidence type="ECO:0000313" key="1">
    <source>
        <dbReference type="EMBL" id="GLK00438.1"/>
    </source>
</evidence>
<accession>A0A9W6HQ56</accession>
<reference evidence="1" key="2">
    <citation type="submission" date="2023-01" db="EMBL/GenBank/DDBJ databases">
        <authorList>
            <person name="Sun Q."/>
            <person name="Evtushenko L."/>
        </authorList>
    </citation>
    <scope>NUCLEOTIDE SEQUENCE</scope>
    <source>
        <strain evidence="1">VKM Ac-1958</strain>
    </source>
</reference>
<dbReference type="EMBL" id="BSET01000001">
    <property type="protein sequence ID" value="GLK00438.1"/>
    <property type="molecule type" value="Genomic_DNA"/>
</dbReference>
<proteinExistence type="predicted"/>
<gene>
    <name evidence="1" type="ORF">GCM10017596_01530</name>
</gene>
<reference evidence="1" key="1">
    <citation type="journal article" date="2014" name="Int. J. Syst. Evol. Microbiol.">
        <title>Complete genome sequence of Corynebacterium casei LMG S-19264T (=DSM 44701T), isolated from a smear-ripened cheese.</title>
        <authorList>
            <consortium name="US DOE Joint Genome Institute (JGI-PGF)"/>
            <person name="Walter F."/>
            <person name="Albersmeier A."/>
            <person name="Kalinowski J."/>
            <person name="Ruckert C."/>
        </authorList>
    </citation>
    <scope>NUCLEOTIDE SEQUENCE</scope>
    <source>
        <strain evidence="1">VKM Ac-1958</strain>
    </source>
</reference>
<evidence type="ECO:0000313" key="2">
    <source>
        <dbReference type="Proteomes" id="UP001142325"/>
    </source>
</evidence>
<keyword evidence="2" id="KW-1185">Reference proteome</keyword>
<dbReference type="Proteomes" id="UP001142325">
    <property type="component" value="Unassembled WGS sequence"/>
</dbReference>
<organism evidence="1 2">
    <name type="scientific">Microbacterium keratanolyticum</name>
    <dbReference type="NCBI Taxonomy" id="67574"/>
    <lineage>
        <taxon>Bacteria</taxon>
        <taxon>Bacillati</taxon>
        <taxon>Actinomycetota</taxon>
        <taxon>Actinomycetes</taxon>
        <taxon>Micrococcales</taxon>
        <taxon>Microbacteriaceae</taxon>
        <taxon>Microbacterium</taxon>
    </lineage>
</organism>
<protein>
    <submittedName>
        <fullName evidence="1">Uncharacterized protein</fullName>
    </submittedName>
</protein>
<dbReference type="RefSeq" id="WP_204938159.1">
    <property type="nucleotide sequence ID" value="NZ_BAAAUM010000001.1"/>
</dbReference>